<evidence type="ECO:0000313" key="6">
    <source>
        <dbReference type="EMBL" id="SFN80333.1"/>
    </source>
</evidence>
<organism evidence="6 7">
    <name type="scientific">Bizionia echini</name>
    <dbReference type="NCBI Taxonomy" id="649333"/>
    <lineage>
        <taxon>Bacteria</taxon>
        <taxon>Pseudomonadati</taxon>
        <taxon>Bacteroidota</taxon>
        <taxon>Flavobacteriia</taxon>
        <taxon>Flavobacteriales</taxon>
        <taxon>Flavobacteriaceae</taxon>
        <taxon>Bizionia</taxon>
    </lineage>
</organism>
<evidence type="ECO:0000256" key="3">
    <source>
        <dbReference type="ARBA" id="ARBA00022705"/>
    </source>
</evidence>
<dbReference type="AlphaFoldDB" id="A0A1I5C004"/>
<evidence type="ECO:0000313" key="7">
    <source>
        <dbReference type="Proteomes" id="UP000198705"/>
    </source>
</evidence>
<dbReference type="Gene3D" id="1.10.8.60">
    <property type="match status" value="1"/>
</dbReference>
<dbReference type="EMBL" id="FOVN01000004">
    <property type="protein sequence ID" value="SFN80333.1"/>
    <property type="molecule type" value="Genomic_DNA"/>
</dbReference>
<name>A0A1I5C004_9FLAO</name>
<dbReference type="Pfam" id="PF06144">
    <property type="entry name" value="DNA_pol3_delta"/>
    <property type="match status" value="1"/>
</dbReference>
<reference evidence="7" key="1">
    <citation type="submission" date="2016-10" db="EMBL/GenBank/DDBJ databases">
        <authorList>
            <person name="Varghese N."/>
            <person name="Submissions S."/>
        </authorList>
    </citation>
    <scope>NUCLEOTIDE SEQUENCE [LARGE SCALE GENOMIC DNA]</scope>
    <source>
        <strain evidence="7">DSM 23925</strain>
    </source>
</reference>
<feature type="domain" description="DNA polymerase III delta N-terminal" evidence="5">
    <location>
        <begin position="38"/>
        <end position="153"/>
    </location>
</feature>
<evidence type="ECO:0000256" key="1">
    <source>
        <dbReference type="ARBA" id="ARBA00022679"/>
    </source>
</evidence>
<evidence type="ECO:0000256" key="4">
    <source>
        <dbReference type="ARBA" id="ARBA00022932"/>
    </source>
</evidence>
<dbReference type="GO" id="GO:0009360">
    <property type="term" value="C:DNA polymerase III complex"/>
    <property type="evidence" value="ECO:0007669"/>
    <property type="project" value="InterPro"/>
</dbReference>
<keyword evidence="2" id="KW-0548">Nucleotidyltransferase</keyword>
<dbReference type="Gene3D" id="3.40.50.300">
    <property type="entry name" value="P-loop containing nucleotide triphosphate hydrolases"/>
    <property type="match status" value="1"/>
</dbReference>
<dbReference type="PANTHER" id="PTHR34388">
    <property type="entry name" value="DNA POLYMERASE III SUBUNIT DELTA"/>
    <property type="match status" value="1"/>
</dbReference>
<accession>A0A1I5C004</accession>
<dbReference type="InterPro" id="IPR005790">
    <property type="entry name" value="DNA_polIII_delta"/>
</dbReference>
<proteinExistence type="predicted"/>
<evidence type="ECO:0000256" key="2">
    <source>
        <dbReference type="ARBA" id="ARBA00022695"/>
    </source>
</evidence>
<keyword evidence="4" id="KW-0239">DNA-directed DNA polymerase</keyword>
<keyword evidence="3" id="KW-0235">DNA replication</keyword>
<evidence type="ECO:0000259" key="5">
    <source>
        <dbReference type="Pfam" id="PF06144"/>
    </source>
</evidence>
<dbReference type="NCBIfam" id="TIGR01128">
    <property type="entry name" value="holA"/>
    <property type="match status" value="1"/>
</dbReference>
<dbReference type="GO" id="GO:0003887">
    <property type="term" value="F:DNA-directed DNA polymerase activity"/>
    <property type="evidence" value="ECO:0007669"/>
    <property type="project" value="UniProtKB-KW"/>
</dbReference>
<dbReference type="GO" id="GO:0006261">
    <property type="term" value="P:DNA-templated DNA replication"/>
    <property type="evidence" value="ECO:0007669"/>
    <property type="project" value="TreeGrafter"/>
</dbReference>
<dbReference type="Proteomes" id="UP000198705">
    <property type="component" value="Unassembled WGS sequence"/>
</dbReference>
<dbReference type="InterPro" id="IPR010372">
    <property type="entry name" value="DNA_pol3_delta_N"/>
</dbReference>
<dbReference type="STRING" id="649333.SAMN04487989_104107"/>
<dbReference type="GO" id="GO:0003677">
    <property type="term" value="F:DNA binding"/>
    <property type="evidence" value="ECO:0007669"/>
    <property type="project" value="InterPro"/>
</dbReference>
<protein>
    <submittedName>
        <fullName evidence="6">DNA polymerase III, delta subunit</fullName>
    </submittedName>
</protein>
<dbReference type="PANTHER" id="PTHR34388:SF1">
    <property type="entry name" value="DNA POLYMERASE III SUBUNIT DELTA"/>
    <property type="match status" value="1"/>
</dbReference>
<dbReference type="InterPro" id="IPR027417">
    <property type="entry name" value="P-loop_NTPase"/>
</dbReference>
<keyword evidence="1" id="KW-0808">Transferase</keyword>
<keyword evidence="7" id="KW-1185">Reference proteome</keyword>
<sequence>MPGLFFKNRYIKFRKVSILDEIKQLVTDIKKRNFKPIYFLMGEEPYYIDKISDYIQETVLTEDERGFNQMVLYGRDVTIDEVVGNAKRFPMMAEYQVIIVKEAQDLSRTIENLVEYAKNPQPSTILVFNYKYKTIDKRKSLYKALNKTAIVYESKKLYDNQVPGWINRVLSGKNYSITPKGAQMLTEFLGTDLSKISNELDKLIIVLPEGTQITPELIEENIGISKDYNNFELHKAIGYRDVVKANKIIKYFGENPKDNPMVLTVGFLYTYFSRVLHLHGLKDKSSRSVAAALKISPYFTEEYIVAARNYPMKKVSAIISDLRAFDVKGKGVGANAVPQSDLLKELMVRIMY</sequence>
<dbReference type="Gene3D" id="1.20.272.10">
    <property type="match status" value="1"/>
</dbReference>
<gene>
    <name evidence="6" type="ORF">SAMN04487989_104107</name>
</gene>
<dbReference type="SUPFAM" id="SSF52540">
    <property type="entry name" value="P-loop containing nucleoside triphosphate hydrolases"/>
    <property type="match status" value="1"/>
</dbReference>